<keyword evidence="1" id="KW-0223">Dioxygenase</keyword>
<proteinExistence type="predicted"/>
<keyword evidence="2" id="KW-1185">Reference proteome</keyword>
<protein>
    <submittedName>
        <fullName evidence="1">Phytanoyl-CoA dioxygenase domain-containing protein 1</fullName>
    </submittedName>
</protein>
<evidence type="ECO:0000313" key="1">
    <source>
        <dbReference type="EMBL" id="QQP56199.1"/>
    </source>
</evidence>
<name>A0A7T8KHU2_CALRO</name>
<organism evidence="1 2">
    <name type="scientific">Caligus rogercresseyi</name>
    <name type="common">Sea louse</name>
    <dbReference type="NCBI Taxonomy" id="217165"/>
    <lineage>
        <taxon>Eukaryota</taxon>
        <taxon>Metazoa</taxon>
        <taxon>Ecdysozoa</taxon>
        <taxon>Arthropoda</taxon>
        <taxon>Crustacea</taxon>
        <taxon>Multicrustacea</taxon>
        <taxon>Hexanauplia</taxon>
        <taxon>Copepoda</taxon>
        <taxon>Siphonostomatoida</taxon>
        <taxon>Caligidae</taxon>
        <taxon>Caligus</taxon>
    </lineage>
</organism>
<dbReference type="OrthoDB" id="445007at2759"/>
<dbReference type="AlphaFoldDB" id="A0A7T8KHU2"/>
<accession>A0A7T8KHU2</accession>
<feature type="non-terminal residue" evidence="1">
    <location>
        <position position="62"/>
    </location>
</feature>
<reference evidence="2" key="1">
    <citation type="submission" date="2021-01" db="EMBL/GenBank/DDBJ databases">
        <title>Caligus Genome Assembly.</title>
        <authorList>
            <person name="Gallardo-Escarate C."/>
        </authorList>
    </citation>
    <scope>NUCLEOTIDE SEQUENCE [LARGE SCALE GENOMIC DNA]</scope>
</reference>
<dbReference type="Proteomes" id="UP000595437">
    <property type="component" value="Chromosome 1"/>
</dbReference>
<sequence length="62" mass="7103">YENEGLTVIPDFLTEHEVIELRDACTELVDGMDPKEHCGVFSTLDNSQAKDDYFTHSNDKIR</sequence>
<feature type="non-terminal residue" evidence="1">
    <location>
        <position position="1"/>
    </location>
</feature>
<gene>
    <name evidence="1" type="ORF">FKW44_000783</name>
</gene>
<dbReference type="EMBL" id="CP045890">
    <property type="protein sequence ID" value="QQP56199.1"/>
    <property type="molecule type" value="Genomic_DNA"/>
</dbReference>
<evidence type="ECO:0000313" key="2">
    <source>
        <dbReference type="Proteomes" id="UP000595437"/>
    </source>
</evidence>
<dbReference type="Gene3D" id="2.60.120.620">
    <property type="entry name" value="q2cbj1_9rhob like domain"/>
    <property type="match status" value="1"/>
</dbReference>
<keyword evidence="1" id="KW-0560">Oxidoreductase</keyword>
<dbReference type="GO" id="GO:0051213">
    <property type="term" value="F:dioxygenase activity"/>
    <property type="evidence" value="ECO:0007669"/>
    <property type="project" value="UniProtKB-KW"/>
</dbReference>